<evidence type="ECO:0000313" key="2">
    <source>
        <dbReference type="EMBL" id="QHJ01026.1"/>
    </source>
</evidence>
<organism evidence="2 3">
    <name type="scientific">Xylophilus rhododendri</name>
    <dbReference type="NCBI Taxonomy" id="2697032"/>
    <lineage>
        <taxon>Bacteria</taxon>
        <taxon>Pseudomonadati</taxon>
        <taxon>Pseudomonadota</taxon>
        <taxon>Betaproteobacteria</taxon>
        <taxon>Burkholderiales</taxon>
        <taxon>Xylophilus</taxon>
    </lineage>
</organism>
<protein>
    <submittedName>
        <fullName evidence="2">PsiF repeat protein</fullName>
    </submittedName>
</protein>
<dbReference type="Proteomes" id="UP000464787">
    <property type="component" value="Chromosome"/>
</dbReference>
<dbReference type="KEGG" id="xyk:GT347_25385"/>
<keyword evidence="3" id="KW-1185">Reference proteome</keyword>
<reference evidence="2 3" key="1">
    <citation type="submission" date="2020-01" db="EMBL/GenBank/DDBJ databases">
        <title>Genome sequencing of strain KACC 21265.</title>
        <authorList>
            <person name="Heo J."/>
            <person name="Kim S.-J."/>
            <person name="Kim J.-S."/>
            <person name="Hong S.-B."/>
            <person name="Kwon S.-W."/>
        </authorList>
    </citation>
    <scope>NUCLEOTIDE SEQUENCE [LARGE SCALE GENOMIC DNA]</scope>
    <source>
        <strain evidence="2 3">KACC 21265</strain>
    </source>
</reference>
<evidence type="ECO:0000313" key="3">
    <source>
        <dbReference type="Proteomes" id="UP000464787"/>
    </source>
</evidence>
<keyword evidence="1" id="KW-0732">Signal</keyword>
<feature type="signal peptide" evidence="1">
    <location>
        <begin position="1"/>
        <end position="20"/>
    </location>
</feature>
<dbReference type="EMBL" id="CP047650">
    <property type="protein sequence ID" value="QHJ01026.1"/>
    <property type="molecule type" value="Genomic_DNA"/>
</dbReference>
<dbReference type="Pfam" id="PF07769">
    <property type="entry name" value="PsiF_repeat"/>
    <property type="match status" value="2"/>
</dbReference>
<evidence type="ECO:0000256" key="1">
    <source>
        <dbReference type="SAM" id="SignalP"/>
    </source>
</evidence>
<dbReference type="RefSeq" id="WP_160554835.1">
    <property type="nucleotide sequence ID" value="NZ_CP047650.1"/>
</dbReference>
<accession>A0A857JEC0</accession>
<sequence>MKKIITASLLGLLLASGVHAAGSAQQNLMGTCNTEATGKKGEERKAFMSSCLSDGKKRQQEKMKMCNTDATGKKGDERKAFMSDCLKK</sequence>
<name>A0A857JEC0_9BURK</name>
<dbReference type="AlphaFoldDB" id="A0A857JEC0"/>
<dbReference type="InterPro" id="IPR011690">
    <property type="entry name" value="P_starv_induced_PsiF"/>
</dbReference>
<feature type="chain" id="PRO_5032962363" evidence="1">
    <location>
        <begin position="21"/>
        <end position="88"/>
    </location>
</feature>
<gene>
    <name evidence="2" type="ORF">GT347_25385</name>
</gene>
<proteinExistence type="predicted"/>